<proteinExistence type="predicted"/>
<keyword evidence="2" id="KW-1185">Reference proteome</keyword>
<dbReference type="Proteomes" id="UP000683925">
    <property type="component" value="Unassembled WGS sequence"/>
</dbReference>
<reference evidence="1" key="1">
    <citation type="submission" date="2021-01" db="EMBL/GenBank/DDBJ databases">
        <authorList>
            <consortium name="Genoscope - CEA"/>
            <person name="William W."/>
        </authorList>
    </citation>
    <scope>NUCLEOTIDE SEQUENCE</scope>
</reference>
<dbReference type="EMBL" id="CAJJDP010000051">
    <property type="protein sequence ID" value="CAD8167976.1"/>
    <property type="molecule type" value="Genomic_DNA"/>
</dbReference>
<gene>
    <name evidence="1" type="ORF">POCTA_138.1.T0510051</name>
</gene>
<name>A0A8S1UZW9_PAROT</name>
<comment type="caution">
    <text evidence="1">The sequence shown here is derived from an EMBL/GenBank/DDBJ whole genome shotgun (WGS) entry which is preliminary data.</text>
</comment>
<evidence type="ECO:0000313" key="1">
    <source>
        <dbReference type="EMBL" id="CAD8167976.1"/>
    </source>
</evidence>
<accession>A0A8S1UZW9</accession>
<organism evidence="1 2">
    <name type="scientific">Paramecium octaurelia</name>
    <dbReference type="NCBI Taxonomy" id="43137"/>
    <lineage>
        <taxon>Eukaryota</taxon>
        <taxon>Sar</taxon>
        <taxon>Alveolata</taxon>
        <taxon>Ciliophora</taxon>
        <taxon>Intramacronucleata</taxon>
        <taxon>Oligohymenophorea</taxon>
        <taxon>Peniculida</taxon>
        <taxon>Parameciidae</taxon>
        <taxon>Paramecium</taxon>
    </lineage>
</organism>
<evidence type="ECO:0000313" key="2">
    <source>
        <dbReference type="Proteomes" id="UP000683925"/>
    </source>
</evidence>
<protein>
    <submittedName>
        <fullName evidence="1">Uncharacterized protein</fullName>
    </submittedName>
</protein>
<sequence length="232" mass="27509">MFQSVQLISQEFFTYNNNKEEENENKQKEKEKEEGKRLLNGRKRRRSLYLIFAWSSKKWQHILFVSVQSESSDIMDLVAVFNQKIFAECYYSYSDNALRKQLGVESYTFVGHSSVQVFNFLIAILYNLEAAIHQITHSQFRLPRCKDRYEILQVFNNIFILTPCDYIVQIETELTYEICLIFNDGVLRQGYLLEWPNISKFIGKSFTLIMHPMNPKIVIQFTKFLKIRGPII</sequence>
<dbReference type="AlphaFoldDB" id="A0A8S1UZW9"/>